<dbReference type="InterPro" id="IPR019026">
    <property type="entry name" value="Peptidase_M64_IgA"/>
</dbReference>
<dbReference type="eggNOG" id="COG2304">
    <property type="taxonomic scope" value="Bacteria"/>
</dbReference>
<protein>
    <recommendedName>
        <fullName evidence="4">Secreted protein</fullName>
    </recommendedName>
</protein>
<dbReference type="BioCyc" id="SESP1179773:BN6_RS06220-MONOMER"/>
<keyword evidence="1" id="KW-0732">Signal</keyword>
<dbReference type="OrthoDB" id="4523226at2"/>
<dbReference type="InterPro" id="IPR024079">
    <property type="entry name" value="MetalloPept_cat_dom_sf"/>
</dbReference>
<gene>
    <name evidence="2" type="ordered locus">BN6_12640</name>
</gene>
<reference evidence="2 3" key="1">
    <citation type="journal article" date="2012" name="BMC Genomics">
        <title>Complete genome sequence of Saccharothrix espanaensis DSM 44229T and comparison to the other completely sequenced Pseudonocardiaceae.</title>
        <authorList>
            <person name="Strobel T."/>
            <person name="Al-Dilaimi A."/>
            <person name="Blom J."/>
            <person name="Gessner A."/>
            <person name="Kalinowski J."/>
            <person name="Luzhetska M."/>
            <person name="Puhler A."/>
            <person name="Szczepanowski R."/>
            <person name="Bechthold A."/>
            <person name="Ruckert C."/>
        </authorList>
    </citation>
    <scope>NUCLEOTIDE SEQUENCE [LARGE SCALE GENOMIC DNA]</scope>
    <source>
        <strain evidence="3">ATCC 51144 / DSM 44229 / JCM 9112 / NBRC 15066 / NRRL 15764</strain>
    </source>
</reference>
<dbReference type="HOGENOM" id="CLU_038054_0_0_11"/>
<keyword evidence="3" id="KW-1185">Reference proteome</keyword>
<evidence type="ECO:0008006" key="4">
    <source>
        <dbReference type="Google" id="ProtNLM"/>
    </source>
</evidence>
<dbReference type="Pfam" id="PF09471">
    <property type="entry name" value="Peptidase_M64"/>
    <property type="match status" value="1"/>
</dbReference>
<evidence type="ECO:0000313" key="2">
    <source>
        <dbReference type="EMBL" id="CCH28590.1"/>
    </source>
</evidence>
<organism evidence="2 3">
    <name type="scientific">Saccharothrix espanaensis (strain ATCC 51144 / DSM 44229 / JCM 9112 / NBRC 15066 / NRRL 15764)</name>
    <dbReference type="NCBI Taxonomy" id="1179773"/>
    <lineage>
        <taxon>Bacteria</taxon>
        <taxon>Bacillati</taxon>
        <taxon>Actinomycetota</taxon>
        <taxon>Actinomycetes</taxon>
        <taxon>Pseudonocardiales</taxon>
        <taxon>Pseudonocardiaceae</taxon>
        <taxon>Saccharothrix</taxon>
    </lineage>
</organism>
<name>K0JPF1_SACES</name>
<dbReference type="Proteomes" id="UP000006281">
    <property type="component" value="Chromosome"/>
</dbReference>
<accession>K0JPF1</accession>
<evidence type="ECO:0000313" key="3">
    <source>
        <dbReference type="Proteomes" id="UP000006281"/>
    </source>
</evidence>
<proteinExistence type="predicted"/>
<evidence type="ECO:0000256" key="1">
    <source>
        <dbReference type="SAM" id="SignalP"/>
    </source>
</evidence>
<dbReference type="GO" id="GO:0008237">
    <property type="term" value="F:metallopeptidase activity"/>
    <property type="evidence" value="ECO:0007669"/>
    <property type="project" value="InterPro"/>
</dbReference>
<dbReference type="PATRIC" id="fig|1179773.3.peg.1270"/>
<feature type="signal peptide" evidence="1">
    <location>
        <begin position="1"/>
        <end position="27"/>
    </location>
</feature>
<feature type="chain" id="PRO_5003833772" description="Secreted protein" evidence="1">
    <location>
        <begin position="28"/>
        <end position="325"/>
    </location>
</feature>
<dbReference type="AlphaFoldDB" id="K0JPF1"/>
<dbReference type="STRING" id="1179773.BN6_12640"/>
<sequence>MRTRFLPVLVALAASTALVTATTPATAAPPASAARATSTVVKEVFSPDGGISRVRVPRPPSAPALTLAAADVVPIQQTGPSASRFDLVFVGDGYTASELATYHEHVLARWAELTRIEPYKSLKQSFNVWQVNVVSAQSGVDNDPTQGVRRNTALDMYFWCGDTERLLCVNETKARQYANSAPAVDQVLALANTTKYGGAGGGVATASGGNAQATWIVAHELGHSVGGLADEYDYPNDLYTGAEPREVNVSTHPSATMTQRRAKWYAYLGKQSPDGGVIGTYQGGYYHKRGVYRPTDNSLMRSLGRQFNLIGLDAVRGGIQRKTTP</sequence>
<dbReference type="KEGG" id="sesp:BN6_12640"/>
<dbReference type="Gene3D" id="3.40.390.10">
    <property type="entry name" value="Collagenase (Catalytic Domain)"/>
    <property type="match status" value="1"/>
</dbReference>
<dbReference type="RefSeq" id="WP_015098703.1">
    <property type="nucleotide sequence ID" value="NC_019673.1"/>
</dbReference>
<dbReference type="EMBL" id="HE804045">
    <property type="protein sequence ID" value="CCH28590.1"/>
    <property type="molecule type" value="Genomic_DNA"/>
</dbReference>